<dbReference type="EMBL" id="JSCE01000219">
    <property type="protein sequence ID" value="KHM50910.1"/>
    <property type="molecule type" value="Genomic_DNA"/>
</dbReference>
<protein>
    <submittedName>
        <fullName evidence="1">Uncharacterized protein</fullName>
    </submittedName>
</protein>
<gene>
    <name evidence="1" type="ORF">NZ47_11880</name>
</gene>
<organism evidence="1 2">
    <name type="scientific">Anaerovibrio lipolyticus</name>
    <dbReference type="NCBI Taxonomy" id="82374"/>
    <lineage>
        <taxon>Bacteria</taxon>
        <taxon>Bacillati</taxon>
        <taxon>Bacillota</taxon>
        <taxon>Negativicutes</taxon>
        <taxon>Selenomonadales</taxon>
        <taxon>Selenomonadaceae</taxon>
        <taxon>Anaerovibrio</taxon>
    </lineage>
</organism>
<comment type="caution">
    <text evidence="1">The sequence shown here is derived from an EMBL/GenBank/DDBJ whole genome shotgun (WGS) entry which is preliminary data.</text>
</comment>
<dbReference type="Proteomes" id="UP000030993">
    <property type="component" value="Unassembled WGS sequence"/>
</dbReference>
<accession>A0A0B2JRC2</accession>
<keyword evidence="2" id="KW-1185">Reference proteome</keyword>
<sequence>MSLEYFKLDTRQMCAEHRSEMLEKISQSNGCWILTSEEFVFKLMWDKQKDDFNVLIPHSQECLLTPWGIY</sequence>
<dbReference type="STRING" id="82374.NZ47_11880"/>
<name>A0A0B2JRC2_9FIRM</name>
<reference evidence="1 2" key="1">
    <citation type="journal article" date="2013" name="PLoS ONE">
        <title>Identification and characterization of three novel lipases belonging to families II and V from Anaerovibrio lipolyticus 5ST.</title>
        <authorList>
            <person name="Prive F."/>
            <person name="Kaderbhai N.N."/>
            <person name="Girdwood S."/>
            <person name="Worgan H.J."/>
            <person name="Pinloche E."/>
            <person name="Scollan N.D."/>
            <person name="Huws S.A."/>
            <person name="Newbold C.J."/>
        </authorList>
    </citation>
    <scope>NUCLEOTIDE SEQUENCE [LARGE SCALE GENOMIC DNA]</scope>
    <source>
        <strain evidence="1 2">5S</strain>
    </source>
</reference>
<dbReference type="RefSeq" id="WP_039211119.1">
    <property type="nucleotide sequence ID" value="NZ_JSCE01000219.1"/>
</dbReference>
<evidence type="ECO:0000313" key="1">
    <source>
        <dbReference type="EMBL" id="KHM50910.1"/>
    </source>
</evidence>
<proteinExistence type="predicted"/>
<dbReference type="AlphaFoldDB" id="A0A0B2JRC2"/>
<evidence type="ECO:0000313" key="2">
    <source>
        <dbReference type="Proteomes" id="UP000030993"/>
    </source>
</evidence>